<dbReference type="InterPro" id="IPR046458">
    <property type="entry name" value="PMI_typeI_hel"/>
</dbReference>
<dbReference type="Proteomes" id="UP000807115">
    <property type="component" value="Chromosome 3"/>
</dbReference>
<dbReference type="Pfam" id="PF20511">
    <property type="entry name" value="PMI_typeI_cat"/>
    <property type="match status" value="1"/>
</dbReference>
<reference evidence="13" key="1">
    <citation type="journal article" date="2019" name="BMC Genomics">
        <title>A new reference genome for Sorghum bicolor reveals high levels of sequence similarity between sweet and grain genotypes: implications for the genetics of sugar metabolism.</title>
        <authorList>
            <person name="Cooper E.A."/>
            <person name="Brenton Z.W."/>
            <person name="Flinn B.S."/>
            <person name="Jenkins J."/>
            <person name="Shu S."/>
            <person name="Flowers D."/>
            <person name="Luo F."/>
            <person name="Wang Y."/>
            <person name="Xia P."/>
            <person name="Barry K."/>
            <person name="Daum C."/>
            <person name="Lipzen A."/>
            <person name="Yoshinaga Y."/>
            <person name="Schmutz J."/>
            <person name="Saski C."/>
            <person name="Vermerris W."/>
            <person name="Kresovich S."/>
        </authorList>
    </citation>
    <scope>NUCLEOTIDE SEQUENCE</scope>
</reference>
<comment type="similarity">
    <text evidence="3">Belongs to the mannose-6-phosphate isomerase type 1 family.</text>
</comment>
<dbReference type="AlphaFoldDB" id="A0A921RA48"/>
<feature type="active site" evidence="8">
    <location>
        <position position="354"/>
    </location>
</feature>
<dbReference type="GO" id="GO:0004476">
    <property type="term" value="F:mannose-6-phosphate isomerase activity"/>
    <property type="evidence" value="ECO:0007669"/>
    <property type="project" value="UniProtKB-EC"/>
</dbReference>
<reference evidence="13" key="2">
    <citation type="submission" date="2020-10" db="EMBL/GenBank/DDBJ databases">
        <authorList>
            <person name="Cooper E.A."/>
            <person name="Brenton Z.W."/>
            <person name="Flinn B.S."/>
            <person name="Jenkins J."/>
            <person name="Shu S."/>
            <person name="Flowers D."/>
            <person name="Luo F."/>
            <person name="Wang Y."/>
            <person name="Xia P."/>
            <person name="Barry K."/>
            <person name="Daum C."/>
            <person name="Lipzen A."/>
            <person name="Yoshinaga Y."/>
            <person name="Schmutz J."/>
            <person name="Saski C."/>
            <person name="Vermerris W."/>
            <person name="Kresovich S."/>
        </authorList>
    </citation>
    <scope>NUCLEOTIDE SEQUENCE</scope>
</reference>
<dbReference type="Gene3D" id="1.10.441.10">
    <property type="entry name" value="Phosphomannose Isomerase, domain 2"/>
    <property type="match status" value="1"/>
</dbReference>
<comment type="pathway">
    <text evidence="2">Nucleotide-sugar biosynthesis; GDP-alpha-D-mannose biosynthesis; alpha-D-mannose 1-phosphate from D-fructose 6-phosphate: step 1/2.</text>
</comment>
<protein>
    <recommendedName>
        <fullName evidence="4">mannose-6-phosphate isomerase</fullName>
        <ecNumber evidence="4">5.3.1.8</ecNumber>
    </recommendedName>
</protein>
<dbReference type="NCBIfam" id="TIGR00218">
    <property type="entry name" value="manA"/>
    <property type="match status" value="1"/>
</dbReference>
<dbReference type="PANTHER" id="PTHR10309">
    <property type="entry name" value="MANNOSE-6-PHOSPHATE ISOMERASE"/>
    <property type="match status" value="1"/>
</dbReference>
<comment type="cofactor">
    <cofactor evidence="9">
        <name>Zn(2+)</name>
        <dbReference type="ChEBI" id="CHEBI:29105"/>
    </cofactor>
    <text evidence="9">Binds 1 zinc ion per subunit.</text>
</comment>
<dbReference type="InterPro" id="IPR011051">
    <property type="entry name" value="RmlC_Cupin_sf"/>
</dbReference>
<dbReference type="PROSITE" id="PS00966">
    <property type="entry name" value="PMI_I_2"/>
    <property type="match status" value="1"/>
</dbReference>
<dbReference type="SUPFAM" id="SSF51182">
    <property type="entry name" value="RmlC-like cupins"/>
    <property type="match status" value="1"/>
</dbReference>
<evidence type="ECO:0000256" key="10">
    <source>
        <dbReference type="SAM" id="MobiDB-lite"/>
    </source>
</evidence>
<dbReference type="FunFam" id="2.60.120.10:FF:000469">
    <property type="entry name" value="Mannose-6-phosphate isomerase 1"/>
    <property type="match status" value="1"/>
</dbReference>
<keyword evidence="6 9" id="KW-0862">Zinc</keyword>
<dbReference type="EMBL" id="CM027682">
    <property type="protein sequence ID" value="KAG0536774.1"/>
    <property type="molecule type" value="Genomic_DNA"/>
</dbReference>
<feature type="compositionally biased region" description="Pro residues" evidence="10">
    <location>
        <begin position="1"/>
        <end position="11"/>
    </location>
</feature>
<dbReference type="PANTHER" id="PTHR10309:SF0">
    <property type="entry name" value="MANNOSE-6-PHOSPHATE ISOMERASE"/>
    <property type="match status" value="1"/>
</dbReference>
<feature type="domain" description="Phosphomannose isomerase type I catalytic" evidence="11">
    <location>
        <begin position="28"/>
        <end position="167"/>
    </location>
</feature>
<dbReference type="Pfam" id="PF20512">
    <property type="entry name" value="PMI_typeI_hel"/>
    <property type="match status" value="1"/>
</dbReference>
<dbReference type="FunFam" id="2.60.120.10:FF:000044">
    <property type="entry name" value="Mannose-6-phosphate isomerase"/>
    <property type="match status" value="1"/>
</dbReference>
<evidence type="ECO:0000256" key="5">
    <source>
        <dbReference type="ARBA" id="ARBA00022723"/>
    </source>
</evidence>
<evidence type="ECO:0000256" key="2">
    <source>
        <dbReference type="ARBA" id="ARBA00004666"/>
    </source>
</evidence>
<feature type="binding site" evidence="9">
    <location>
        <position position="151"/>
    </location>
    <ligand>
        <name>Zn(2+)</name>
        <dbReference type="ChEBI" id="CHEBI:29105"/>
    </ligand>
</feature>
<feature type="region of interest" description="Disordered" evidence="10">
    <location>
        <begin position="1"/>
        <end position="24"/>
    </location>
</feature>
<dbReference type="GO" id="GO:0005975">
    <property type="term" value="P:carbohydrate metabolic process"/>
    <property type="evidence" value="ECO:0007669"/>
    <property type="project" value="InterPro"/>
</dbReference>
<evidence type="ECO:0000256" key="6">
    <source>
        <dbReference type="ARBA" id="ARBA00022833"/>
    </source>
</evidence>
<organism evidence="13 14">
    <name type="scientific">Sorghum bicolor</name>
    <name type="common">Sorghum</name>
    <name type="synonym">Sorghum vulgare</name>
    <dbReference type="NCBI Taxonomy" id="4558"/>
    <lineage>
        <taxon>Eukaryota</taxon>
        <taxon>Viridiplantae</taxon>
        <taxon>Streptophyta</taxon>
        <taxon>Embryophyta</taxon>
        <taxon>Tracheophyta</taxon>
        <taxon>Spermatophyta</taxon>
        <taxon>Magnoliopsida</taxon>
        <taxon>Liliopsida</taxon>
        <taxon>Poales</taxon>
        <taxon>Poaceae</taxon>
        <taxon>PACMAD clade</taxon>
        <taxon>Panicoideae</taxon>
        <taxon>Andropogonodae</taxon>
        <taxon>Andropogoneae</taxon>
        <taxon>Sorghinae</taxon>
        <taxon>Sorghum</taxon>
    </lineage>
</organism>
<feature type="binding site" evidence="9">
    <location>
        <position position="124"/>
    </location>
    <ligand>
        <name>Zn(2+)</name>
        <dbReference type="ChEBI" id="CHEBI:29105"/>
    </ligand>
</feature>
<dbReference type="GO" id="GO:0009298">
    <property type="term" value="P:GDP-mannose biosynthetic process"/>
    <property type="evidence" value="ECO:0007669"/>
    <property type="project" value="InterPro"/>
</dbReference>
<dbReference type="OrthoDB" id="6605218at2759"/>
<evidence type="ECO:0000256" key="8">
    <source>
        <dbReference type="PIRSR" id="PIRSR001480-1"/>
    </source>
</evidence>
<keyword evidence="5 9" id="KW-0479">Metal-binding</keyword>
<keyword evidence="7" id="KW-0413">Isomerase</keyword>
<evidence type="ECO:0000256" key="3">
    <source>
        <dbReference type="ARBA" id="ARBA00010772"/>
    </source>
</evidence>
<dbReference type="PROSITE" id="PS00965">
    <property type="entry name" value="PMI_I_1"/>
    <property type="match status" value="1"/>
</dbReference>
<dbReference type="CDD" id="cd07011">
    <property type="entry name" value="cupin_PMI_type_I_N"/>
    <property type="match status" value="1"/>
</dbReference>
<comment type="catalytic activity">
    <reaction evidence="1">
        <text>D-mannose 6-phosphate = D-fructose 6-phosphate</text>
        <dbReference type="Rhea" id="RHEA:12356"/>
        <dbReference type="ChEBI" id="CHEBI:58735"/>
        <dbReference type="ChEBI" id="CHEBI:61527"/>
        <dbReference type="EC" id="5.3.1.8"/>
    </reaction>
</comment>
<feature type="binding site" evidence="9">
    <location>
        <position position="126"/>
    </location>
    <ligand>
        <name>Zn(2+)</name>
        <dbReference type="ChEBI" id="CHEBI:29105"/>
    </ligand>
</feature>
<dbReference type="EC" id="5.3.1.8" evidence="4"/>
<sequence>MEDPPALAPPEPEPEPEPEASPAPPQRLLRLRCAVQHYEWGQHGAASLVARLADQNPDPARPYAELWMGTHPSGPSTLLGDGALLRDWLARNPDALGPAVAARWGGDLPFLFKVLSVAKALSIQAHPDKKLAEVLHALRPSTYKDDNHKPEMAIAFTEFRALCGFAPIEELKDVLRTVPEIEGLIGHEDTGKLMNMKEYDGVSEVKSSLRSAFAKLMTASKDMVSEAVAKLISRLNTDSKVRSYLEMSDLWLAAAYGWLRRSCKRDGSSPGDELAKFIGKLRLLILIRNLTDKEQLVLSLERQYQDDVGVLAALFFNYVKLSPGEALYIGPNEPHAYLSGECIEIMATSDNVVRAGLTPKYRDVQTLCSMLTYKQAFPEILRGVPVQPHVRRYTPPFNEFEVDCCLVPPGELLVISPVPGPSVFLVMTGEGEIQLDSMSGGEKAKEGDVFFVPAYTEVKISACGPESVLLYRAGVNSRFFS</sequence>
<gene>
    <name evidence="13" type="ORF">BDA96_03G092100</name>
</gene>
<dbReference type="InterPro" id="IPR018050">
    <property type="entry name" value="Pmannose_isomerase-type1_CS"/>
</dbReference>
<dbReference type="GO" id="GO:0008270">
    <property type="term" value="F:zinc ion binding"/>
    <property type="evidence" value="ECO:0007669"/>
    <property type="project" value="InterPro"/>
</dbReference>
<dbReference type="InterPro" id="IPR016305">
    <property type="entry name" value="Mannose-6-P_Isomerase"/>
</dbReference>
<comment type="caution">
    <text evidence="13">The sequence shown here is derived from an EMBL/GenBank/DDBJ whole genome shotgun (WGS) entry which is preliminary data.</text>
</comment>
<dbReference type="Gene3D" id="2.60.120.10">
    <property type="entry name" value="Jelly Rolls"/>
    <property type="match status" value="3"/>
</dbReference>
<evidence type="ECO:0000259" key="11">
    <source>
        <dbReference type="Pfam" id="PF20511"/>
    </source>
</evidence>
<dbReference type="InterPro" id="IPR046457">
    <property type="entry name" value="PMI_typeI_cat"/>
</dbReference>
<evidence type="ECO:0000313" key="14">
    <source>
        <dbReference type="Proteomes" id="UP000807115"/>
    </source>
</evidence>
<evidence type="ECO:0000256" key="1">
    <source>
        <dbReference type="ARBA" id="ARBA00000757"/>
    </source>
</evidence>
<proteinExistence type="inferred from homology"/>
<name>A0A921RA48_SORBI</name>
<dbReference type="PIRSF" id="PIRSF001480">
    <property type="entry name" value="Mannose-6-phosphate_isomerase"/>
    <property type="match status" value="1"/>
</dbReference>
<dbReference type="InterPro" id="IPR014710">
    <property type="entry name" value="RmlC-like_jellyroll"/>
</dbReference>
<accession>A0A921RA48</accession>
<evidence type="ECO:0000256" key="9">
    <source>
        <dbReference type="PIRSR" id="PIRSR001480-2"/>
    </source>
</evidence>
<evidence type="ECO:0000256" key="4">
    <source>
        <dbReference type="ARBA" id="ARBA00011956"/>
    </source>
</evidence>
<evidence type="ECO:0000259" key="12">
    <source>
        <dbReference type="Pfam" id="PF20512"/>
    </source>
</evidence>
<dbReference type="PRINTS" id="PR00714">
    <property type="entry name" value="MAN6PISMRASE"/>
</dbReference>
<feature type="domain" description="Phosphomannose isomerase type I helical insertion" evidence="12">
    <location>
        <begin position="184"/>
        <end position="239"/>
    </location>
</feature>
<evidence type="ECO:0000313" key="13">
    <source>
        <dbReference type="EMBL" id="KAG0536774.1"/>
    </source>
</evidence>
<evidence type="ECO:0000256" key="7">
    <source>
        <dbReference type="ARBA" id="ARBA00023235"/>
    </source>
</evidence>
<feature type="binding site" evidence="9">
    <location>
        <position position="335"/>
    </location>
    <ligand>
        <name>Zn(2+)</name>
        <dbReference type="ChEBI" id="CHEBI:29105"/>
    </ligand>
</feature>
<dbReference type="InterPro" id="IPR001250">
    <property type="entry name" value="Man6P_Isoase-1"/>
</dbReference>